<organism evidence="2 3">
    <name type="scientific">Hymenobacter lutimineralis</name>
    <dbReference type="NCBI Taxonomy" id="2606448"/>
    <lineage>
        <taxon>Bacteria</taxon>
        <taxon>Pseudomonadati</taxon>
        <taxon>Bacteroidota</taxon>
        <taxon>Cytophagia</taxon>
        <taxon>Cytophagales</taxon>
        <taxon>Hymenobacteraceae</taxon>
        <taxon>Hymenobacter</taxon>
    </lineage>
</organism>
<name>A0A5D6V2T4_9BACT</name>
<dbReference type="EMBL" id="VTHL01000010">
    <property type="protein sequence ID" value="TYZ09322.1"/>
    <property type="molecule type" value="Genomic_DNA"/>
</dbReference>
<comment type="caution">
    <text evidence="2">The sequence shown here is derived from an EMBL/GenBank/DDBJ whole genome shotgun (WGS) entry which is preliminary data.</text>
</comment>
<dbReference type="RefSeq" id="WP_149071116.1">
    <property type="nucleotide sequence ID" value="NZ_VTHL01000010.1"/>
</dbReference>
<accession>A0A5D6V2T4</accession>
<evidence type="ECO:0000313" key="3">
    <source>
        <dbReference type="Proteomes" id="UP000322791"/>
    </source>
</evidence>
<dbReference type="AlphaFoldDB" id="A0A5D6V2T4"/>
<evidence type="ECO:0000259" key="1">
    <source>
        <dbReference type="Pfam" id="PF09924"/>
    </source>
</evidence>
<reference evidence="2 3" key="1">
    <citation type="submission" date="2019-08" db="EMBL/GenBank/DDBJ databases">
        <authorList>
            <person name="Seo M.-J."/>
        </authorList>
    </citation>
    <scope>NUCLEOTIDE SEQUENCE [LARGE SCALE GENOMIC DNA]</scope>
    <source>
        <strain evidence="2 3">KIGAM108</strain>
    </source>
</reference>
<dbReference type="InterPro" id="IPR024320">
    <property type="entry name" value="LPG_synthase_C"/>
</dbReference>
<dbReference type="Pfam" id="PF09924">
    <property type="entry name" value="LPG_synthase_C"/>
    <property type="match status" value="1"/>
</dbReference>
<proteinExistence type="predicted"/>
<sequence>MTTATRFETLRRCASDPNAYAALQPGLQYFDHPLGFVAYRRTLAGNVVLGDPIATPHERPDLLAAYLRTYPKSIFSYLSEDGAAALFQVSRRMQFVRIGTERCLDLTAPLAFSTATSGALKKARKARLTLVERNLATLDAAELVKLQAINQVFIQHSPAQREISFISRLLQLAPEPDVRFFLIQAGPQQQPLGFCVLDPWYEQAQLKGYQLHQFRLLPTKIWGVYLSVVALLAEQLQTEGYQCFSLGGCIGPTAAAGQQLPVSTVYDYCRDVTFRLIDRYHPLTNLSKSKGEFAGADLNRYLAAPHRLPLLPLVRLARANHIL</sequence>
<gene>
    <name evidence="2" type="ORF">FY528_11295</name>
</gene>
<feature type="domain" description="Phosphatidylglycerol lysyltransferase C-terminal" evidence="1">
    <location>
        <begin position="14"/>
        <end position="303"/>
    </location>
</feature>
<keyword evidence="3" id="KW-1185">Reference proteome</keyword>
<evidence type="ECO:0000313" key="2">
    <source>
        <dbReference type="EMBL" id="TYZ09322.1"/>
    </source>
</evidence>
<protein>
    <submittedName>
        <fullName evidence="2">DUF2156 domain-containing protein</fullName>
    </submittedName>
</protein>
<dbReference type="Proteomes" id="UP000322791">
    <property type="component" value="Unassembled WGS sequence"/>
</dbReference>